<dbReference type="RefSeq" id="WP_078810608.1">
    <property type="nucleotide sequence ID" value="NZ_FUWM01000019.1"/>
</dbReference>
<organism evidence="5 6">
    <name type="scientific">Selenihalanaerobacter shriftii</name>
    <dbReference type="NCBI Taxonomy" id="142842"/>
    <lineage>
        <taxon>Bacteria</taxon>
        <taxon>Bacillati</taxon>
        <taxon>Bacillota</taxon>
        <taxon>Clostridia</taxon>
        <taxon>Halanaerobiales</taxon>
        <taxon>Halobacteroidaceae</taxon>
        <taxon>Selenihalanaerobacter</taxon>
    </lineage>
</organism>
<proteinExistence type="inferred from homology"/>
<evidence type="ECO:0000313" key="5">
    <source>
        <dbReference type="EMBL" id="SJZ90796.1"/>
    </source>
</evidence>
<dbReference type="PANTHER" id="PTHR33397">
    <property type="entry name" value="UPF0331 PROTEIN YUTE"/>
    <property type="match status" value="1"/>
</dbReference>
<dbReference type="GO" id="GO:0110001">
    <property type="term" value="C:toxin-antitoxin complex"/>
    <property type="evidence" value="ECO:0007669"/>
    <property type="project" value="InterPro"/>
</dbReference>
<evidence type="ECO:0000256" key="2">
    <source>
        <dbReference type="ARBA" id="ARBA00022722"/>
    </source>
</evidence>
<gene>
    <name evidence="5" type="ORF">SAMN02745118_02159</name>
</gene>
<sequence length="140" mass="16308">MTDEDIIQSRIEYIKKAEERLSKLAQLSNEDFLADGDAFAITEHHIRIALESLLDIGYHICVSNDLGKPEDNTEILNMLGDHKILTEDFAEQIKGMGDYRNRLVYMYNEVTGDELYNLLQNKLSDFKEFRKQISEYLENN</sequence>
<dbReference type="OrthoDB" id="9796612at2"/>
<dbReference type="Pfam" id="PF01934">
    <property type="entry name" value="HepT-like"/>
    <property type="match status" value="1"/>
</dbReference>
<evidence type="ECO:0000313" key="6">
    <source>
        <dbReference type="Proteomes" id="UP000190625"/>
    </source>
</evidence>
<accession>A0A1T4PHU1</accession>
<name>A0A1T4PHU1_9FIRM</name>
<dbReference type="GO" id="GO:0004540">
    <property type="term" value="F:RNA nuclease activity"/>
    <property type="evidence" value="ECO:0007669"/>
    <property type="project" value="InterPro"/>
</dbReference>
<keyword evidence="2" id="KW-0540">Nuclease</keyword>
<evidence type="ECO:0000256" key="4">
    <source>
        <dbReference type="ARBA" id="ARBA00024207"/>
    </source>
</evidence>
<keyword evidence="1" id="KW-1277">Toxin-antitoxin system</keyword>
<evidence type="ECO:0000256" key="1">
    <source>
        <dbReference type="ARBA" id="ARBA00022649"/>
    </source>
</evidence>
<dbReference type="InterPro" id="IPR008201">
    <property type="entry name" value="HepT-like"/>
</dbReference>
<dbReference type="Proteomes" id="UP000190625">
    <property type="component" value="Unassembled WGS sequence"/>
</dbReference>
<dbReference type="GO" id="GO:0016787">
    <property type="term" value="F:hydrolase activity"/>
    <property type="evidence" value="ECO:0007669"/>
    <property type="project" value="UniProtKB-KW"/>
</dbReference>
<dbReference type="STRING" id="142842.SAMN02745118_02159"/>
<dbReference type="PANTHER" id="PTHR33397:SF3">
    <property type="entry name" value="MRNA NUCLEASE HEPT"/>
    <property type="match status" value="1"/>
</dbReference>
<dbReference type="NCBIfam" id="NF047751">
    <property type="entry name" value="HepT_toxin"/>
    <property type="match status" value="1"/>
</dbReference>
<dbReference type="EMBL" id="FUWM01000019">
    <property type="protein sequence ID" value="SJZ90796.1"/>
    <property type="molecule type" value="Genomic_DNA"/>
</dbReference>
<dbReference type="InterPro" id="IPR037038">
    <property type="entry name" value="HepT-like_sf"/>
</dbReference>
<dbReference type="InterPro" id="IPR052379">
    <property type="entry name" value="Type_VII_TA_RNase"/>
</dbReference>
<protein>
    <submittedName>
        <fullName evidence="5">Uncharacterized conserved protein YutE, UPF0331/DUF86 family</fullName>
    </submittedName>
</protein>
<keyword evidence="6" id="KW-1185">Reference proteome</keyword>
<comment type="similarity">
    <text evidence="4">Belongs to the HepT RNase toxin family.</text>
</comment>
<dbReference type="Gene3D" id="1.20.120.580">
    <property type="entry name" value="bsu32300-like"/>
    <property type="match status" value="1"/>
</dbReference>
<dbReference type="AlphaFoldDB" id="A0A1T4PHU1"/>
<evidence type="ECO:0000256" key="3">
    <source>
        <dbReference type="ARBA" id="ARBA00022801"/>
    </source>
</evidence>
<keyword evidence="3" id="KW-0378">Hydrolase</keyword>
<reference evidence="6" key="1">
    <citation type="submission" date="2017-02" db="EMBL/GenBank/DDBJ databases">
        <authorList>
            <person name="Varghese N."/>
            <person name="Submissions S."/>
        </authorList>
    </citation>
    <scope>NUCLEOTIDE SEQUENCE [LARGE SCALE GENOMIC DNA]</scope>
    <source>
        <strain evidence="6">ATCC BAA-73</strain>
    </source>
</reference>